<sequence length="126" mass="15129">MKAADNVRQQLVRIMARYNLKLCSTDFNSRDYYVNIRKALLAGYFMQVAHLEKTGHYLTVKDNQVVHLHPSTCLDHKPEWVIYNELVDVAPHYYDLENFPQCEAKRVLERLYKKREREKEDSKNRR</sequence>
<dbReference type="GO" id="GO:0004386">
    <property type="term" value="F:helicase activity"/>
    <property type="evidence" value="ECO:0007669"/>
    <property type="project" value="UniProtKB-KW"/>
</dbReference>
<keyword evidence="1" id="KW-0067">ATP-binding</keyword>
<protein>
    <recommendedName>
        <fullName evidence="2">DEAD-box helicase OB fold domain-containing protein</fullName>
    </recommendedName>
</protein>
<name>A0A2I0IKF0_PUNGR</name>
<organism evidence="3 4">
    <name type="scientific">Punica granatum</name>
    <name type="common">Pomegranate</name>
    <dbReference type="NCBI Taxonomy" id="22663"/>
    <lineage>
        <taxon>Eukaryota</taxon>
        <taxon>Viridiplantae</taxon>
        <taxon>Streptophyta</taxon>
        <taxon>Embryophyta</taxon>
        <taxon>Tracheophyta</taxon>
        <taxon>Spermatophyta</taxon>
        <taxon>Magnoliopsida</taxon>
        <taxon>eudicotyledons</taxon>
        <taxon>Gunneridae</taxon>
        <taxon>Pentapetalae</taxon>
        <taxon>rosids</taxon>
        <taxon>malvids</taxon>
        <taxon>Myrtales</taxon>
        <taxon>Lythraceae</taxon>
        <taxon>Punica</taxon>
    </lineage>
</organism>
<feature type="domain" description="DEAD-box helicase OB fold" evidence="2">
    <location>
        <begin position="36"/>
        <end position="89"/>
    </location>
</feature>
<dbReference type="InterPro" id="IPR011709">
    <property type="entry name" value="DEAD-box_helicase_OB_fold"/>
</dbReference>
<evidence type="ECO:0000256" key="1">
    <source>
        <dbReference type="ARBA" id="ARBA00022806"/>
    </source>
</evidence>
<dbReference type="STRING" id="22663.A0A2I0IKF0"/>
<keyword evidence="1" id="KW-0547">Nucleotide-binding</keyword>
<gene>
    <name evidence="3" type="ORF">CRG98_035120</name>
</gene>
<proteinExistence type="predicted"/>
<keyword evidence="4" id="KW-1185">Reference proteome</keyword>
<dbReference type="Proteomes" id="UP000233551">
    <property type="component" value="Unassembled WGS sequence"/>
</dbReference>
<evidence type="ECO:0000259" key="2">
    <source>
        <dbReference type="Pfam" id="PF07717"/>
    </source>
</evidence>
<dbReference type="Pfam" id="PF07717">
    <property type="entry name" value="OB_NTP_bind"/>
    <property type="match status" value="1"/>
</dbReference>
<dbReference type="EMBL" id="PGOL01002884">
    <property type="protein sequence ID" value="PKI44485.1"/>
    <property type="molecule type" value="Genomic_DNA"/>
</dbReference>
<reference evidence="3 4" key="1">
    <citation type="submission" date="2017-11" db="EMBL/GenBank/DDBJ databases">
        <title>De-novo sequencing of pomegranate (Punica granatum L.) genome.</title>
        <authorList>
            <person name="Akparov Z."/>
            <person name="Amiraslanov A."/>
            <person name="Hajiyeva S."/>
            <person name="Abbasov M."/>
            <person name="Kaur K."/>
            <person name="Hamwieh A."/>
            <person name="Solovyev V."/>
            <person name="Salamov A."/>
            <person name="Braich B."/>
            <person name="Kosarev P."/>
            <person name="Mahmoud A."/>
            <person name="Hajiyev E."/>
            <person name="Babayeva S."/>
            <person name="Izzatullayeva V."/>
            <person name="Mammadov A."/>
            <person name="Mammadov A."/>
            <person name="Sharifova S."/>
            <person name="Ojaghi J."/>
            <person name="Eynullazada K."/>
            <person name="Bayramov B."/>
            <person name="Abdulazimova A."/>
            <person name="Shahmuradov I."/>
        </authorList>
    </citation>
    <scope>NUCLEOTIDE SEQUENCE [LARGE SCALE GENOMIC DNA]</scope>
    <source>
        <strain evidence="4">cv. AG2017</strain>
        <tissue evidence="3">Leaf</tissue>
    </source>
</reference>
<evidence type="ECO:0000313" key="4">
    <source>
        <dbReference type="Proteomes" id="UP000233551"/>
    </source>
</evidence>
<keyword evidence="1" id="KW-0347">Helicase</keyword>
<comment type="caution">
    <text evidence="3">The sequence shown here is derived from an EMBL/GenBank/DDBJ whole genome shotgun (WGS) entry which is preliminary data.</text>
</comment>
<keyword evidence="1" id="KW-0378">Hydrolase</keyword>
<evidence type="ECO:0000313" key="3">
    <source>
        <dbReference type="EMBL" id="PKI44485.1"/>
    </source>
</evidence>
<accession>A0A2I0IKF0</accession>
<dbReference type="AlphaFoldDB" id="A0A2I0IKF0"/>